<dbReference type="KEGG" id="lcre:Pla8534_13200"/>
<dbReference type="FunFam" id="1.10.20.140:FF:000001">
    <property type="entry name" value="tRNA dimethylallyltransferase"/>
    <property type="match status" value="1"/>
</dbReference>
<keyword evidence="15" id="KW-1185">Reference proteome</keyword>
<evidence type="ECO:0000256" key="10">
    <source>
        <dbReference type="HAMAP-Rule" id="MF_00185"/>
    </source>
</evidence>
<dbReference type="Gene3D" id="1.10.20.140">
    <property type="match status" value="1"/>
</dbReference>
<evidence type="ECO:0000256" key="7">
    <source>
        <dbReference type="ARBA" id="ARBA00022840"/>
    </source>
</evidence>
<reference evidence="14 15" key="1">
    <citation type="submission" date="2019-02" db="EMBL/GenBank/DDBJ databases">
        <title>Deep-cultivation of Planctomycetes and their phenomic and genomic characterization uncovers novel biology.</title>
        <authorList>
            <person name="Wiegand S."/>
            <person name="Jogler M."/>
            <person name="Boedeker C."/>
            <person name="Pinto D."/>
            <person name="Vollmers J."/>
            <person name="Rivas-Marin E."/>
            <person name="Kohn T."/>
            <person name="Peeters S.H."/>
            <person name="Heuer A."/>
            <person name="Rast P."/>
            <person name="Oberbeckmann S."/>
            <person name="Bunk B."/>
            <person name="Jeske O."/>
            <person name="Meyerdierks A."/>
            <person name="Storesund J.E."/>
            <person name="Kallscheuer N."/>
            <person name="Luecker S."/>
            <person name="Lage O.M."/>
            <person name="Pohl T."/>
            <person name="Merkel B.J."/>
            <person name="Hornburger P."/>
            <person name="Mueller R.-W."/>
            <person name="Bruemmer F."/>
            <person name="Labrenz M."/>
            <person name="Spormann A.M."/>
            <person name="Op den Camp H."/>
            <person name="Overmann J."/>
            <person name="Amann R."/>
            <person name="Jetten M.S.M."/>
            <person name="Mascher T."/>
            <person name="Medema M.H."/>
            <person name="Devos D.P."/>
            <person name="Kaster A.-K."/>
            <person name="Ovreas L."/>
            <person name="Rohde M."/>
            <person name="Galperin M.Y."/>
            <person name="Jogler C."/>
        </authorList>
    </citation>
    <scope>NUCLEOTIDE SEQUENCE [LARGE SCALE GENOMIC DNA]</scope>
    <source>
        <strain evidence="14 15">Pla85_3_4</strain>
    </source>
</reference>
<dbReference type="Proteomes" id="UP000317648">
    <property type="component" value="Chromosome"/>
</dbReference>
<dbReference type="Gene3D" id="3.40.50.300">
    <property type="entry name" value="P-loop containing nucleotide triphosphate hydrolases"/>
    <property type="match status" value="1"/>
</dbReference>
<comment type="cofactor">
    <cofactor evidence="1 10">
        <name>Mg(2+)</name>
        <dbReference type="ChEBI" id="CHEBI:18420"/>
    </cofactor>
</comment>
<accession>A0A518DNX3</accession>
<dbReference type="SUPFAM" id="SSF52540">
    <property type="entry name" value="P-loop containing nucleoside triphosphate hydrolases"/>
    <property type="match status" value="1"/>
</dbReference>
<comment type="catalytic activity">
    <reaction evidence="9 10 11">
        <text>adenosine(37) in tRNA + dimethylallyl diphosphate = N(6)-dimethylallyladenosine(37) in tRNA + diphosphate</text>
        <dbReference type="Rhea" id="RHEA:26482"/>
        <dbReference type="Rhea" id="RHEA-COMP:10162"/>
        <dbReference type="Rhea" id="RHEA-COMP:10375"/>
        <dbReference type="ChEBI" id="CHEBI:33019"/>
        <dbReference type="ChEBI" id="CHEBI:57623"/>
        <dbReference type="ChEBI" id="CHEBI:74411"/>
        <dbReference type="ChEBI" id="CHEBI:74415"/>
        <dbReference type="EC" id="2.5.1.75"/>
    </reaction>
</comment>
<sequence>MALAGVLNAEILSLDSMAVYRGMDIGTAKPTPKQRQAVPHHLLDLVEPTEEYSVSQYVDDATIAMQQIRERGRTPLFVGGTPLYLKSLLRGIFEGPPADWEFREQVEQEVQQVGLQALHQRLMQVDPLSAEKLHPNDKRRIVRALEVYKLTGSPISHLQLQFDQGLPAARCRVFVLQWARPVLHQRIDRRVEAMFAAGLCDEAAALLEKHSELSRTAAQAVGYQEAFDHLRGETSLTDAIETVKARTRQFARRQETWFRSLSECRILTLEEEVNPQELAQQIAAAGAAI</sequence>
<evidence type="ECO:0000256" key="5">
    <source>
        <dbReference type="ARBA" id="ARBA00022694"/>
    </source>
</evidence>
<comment type="caution">
    <text evidence="10">Lacks conserved residue(s) required for the propagation of feature annotation.</text>
</comment>
<dbReference type="InterPro" id="IPR039657">
    <property type="entry name" value="Dimethylallyltransferase"/>
</dbReference>
<dbReference type="PANTHER" id="PTHR11088">
    <property type="entry name" value="TRNA DIMETHYLALLYLTRANSFERASE"/>
    <property type="match status" value="1"/>
</dbReference>
<evidence type="ECO:0000256" key="12">
    <source>
        <dbReference type="RuleBase" id="RU003784"/>
    </source>
</evidence>
<feature type="region of interest" description="Interaction with substrate tRNA" evidence="10">
    <location>
        <begin position="15"/>
        <end position="18"/>
    </location>
</feature>
<evidence type="ECO:0000256" key="6">
    <source>
        <dbReference type="ARBA" id="ARBA00022741"/>
    </source>
</evidence>
<dbReference type="GO" id="GO:0052381">
    <property type="term" value="F:tRNA dimethylallyltransferase activity"/>
    <property type="evidence" value="ECO:0007669"/>
    <property type="project" value="UniProtKB-UniRule"/>
</dbReference>
<dbReference type="InterPro" id="IPR018022">
    <property type="entry name" value="IPT"/>
</dbReference>
<evidence type="ECO:0000313" key="14">
    <source>
        <dbReference type="EMBL" id="QDU93540.1"/>
    </source>
</evidence>
<name>A0A518DNX3_9BACT</name>
<comment type="similarity">
    <text evidence="3 10 13">Belongs to the IPP transferase family.</text>
</comment>
<keyword evidence="5 10" id="KW-0819">tRNA processing</keyword>
<dbReference type="EC" id="2.5.1.75" evidence="10"/>
<comment type="function">
    <text evidence="2 10 12">Catalyzes the transfer of a dimethylallyl group onto the adenine at position 37 in tRNAs that read codons beginning with uridine, leading to the formation of N6-(dimethylallyl)adenosine (i(6)A).</text>
</comment>
<dbReference type="GO" id="GO:0005524">
    <property type="term" value="F:ATP binding"/>
    <property type="evidence" value="ECO:0007669"/>
    <property type="project" value="UniProtKB-UniRule"/>
</dbReference>
<dbReference type="HAMAP" id="MF_00185">
    <property type="entry name" value="IPP_trans"/>
    <property type="match status" value="1"/>
</dbReference>
<evidence type="ECO:0000256" key="11">
    <source>
        <dbReference type="RuleBase" id="RU003783"/>
    </source>
</evidence>
<protein>
    <recommendedName>
        <fullName evidence="10">tRNA dimethylallyltransferase</fullName>
        <ecNumber evidence="10">2.5.1.75</ecNumber>
    </recommendedName>
    <alternativeName>
        <fullName evidence="10">Dimethylallyl diphosphate:tRNA dimethylallyltransferase</fullName>
        <shortName evidence="10">DMAPP:tRNA dimethylallyltransferase</shortName>
        <shortName evidence="10">DMATase</shortName>
    </alternativeName>
    <alternativeName>
        <fullName evidence="10">Isopentenyl-diphosphate:tRNA isopentenyltransferase</fullName>
        <shortName evidence="10">IPP transferase</shortName>
        <shortName evidence="10">IPPT</shortName>
        <shortName evidence="10">IPTase</shortName>
    </alternativeName>
</protein>
<dbReference type="AlphaFoldDB" id="A0A518DNX3"/>
<feature type="site" description="Interaction with substrate tRNA" evidence="10">
    <location>
        <position position="81"/>
    </location>
</feature>
<comment type="subunit">
    <text evidence="10">Monomer.</text>
</comment>
<keyword evidence="6 10" id="KW-0547">Nucleotide-binding</keyword>
<evidence type="ECO:0000256" key="9">
    <source>
        <dbReference type="ARBA" id="ARBA00049563"/>
    </source>
</evidence>
<dbReference type="Pfam" id="PF01715">
    <property type="entry name" value="IPPT"/>
    <property type="match status" value="1"/>
</dbReference>
<evidence type="ECO:0000256" key="3">
    <source>
        <dbReference type="ARBA" id="ARBA00005842"/>
    </source>
</evidence>
<keyword evidence="7 10" id="KW-0067">ATP-binding</keyword>
<gene>
    <name evidence="10 14" type="primary">miaA</name>
    <name evidence="14" type="ORF">Pla8534_13200</name>
</gene>
<evidence type="ECO:0000256" key="8">
    <source>
        <dbReference type="ARBA" id="ARBA00022842"/>
    </source>
</evidence>
<evidence type="ECO:0000313" key="15">
    <source>
        <dbReference type="Proteomes" id="UP000317648"/>
    </source>
</evidence>
<dbReference type="GO" id="GO:0006400">
    <property type="term" value="P:tRNA modification"/>
    <property type="evidence" value="ECO:0007669"/>
    <property type="project" value="TreeGrafter"/>
</dbReference>
<keyword evidence="4 10" id="KW-0808">Transferase</keyword>
<keyword evidence="8 10" id="KW-0460">Magnesium</keyword>
<feature type="site" description="Interaction with substrate tRNA" evidence="10">
    <location>
        <position position="103"/>
    </location>
</feature>
<evidence type="ECO:0000256" key="13">
    <source>
        <dbReference type="RuleBase" id="RU003785"/>
    </source>
</evidence>
<evidence type="ECO:0000256" key="1">
    <source>
        <dbReference type="ARBA" id="ARBA00001946"/>
    </source>
</evidence>
<organism evidence="14 15">
    <name type="scientific">Lignipirellula cremea</name>
    <dbReference type="NCBI Taxonomy" id="2528010"/>
    <lineage>
        <taxon>Bacteria</taxon>
        <taxon>Pseudomonadati</taxon>
        <taxon>Planctomycetota</taxon>
        <taxon>Planctomycetia</taxon>
        <taxon>Pirellulales</taxon>
        <taxon>Pirellulaceae</taxon>
        <taxon>Lignipirellula</taxon>
    </lineage>
</organism>
<evidence type="ECO:0000256" key="4">
    <source>
        <dbReference type="ARBA" id="ARBA00022679"/>
    </source>
</evidence>
<dbReference type="NCBIfam" id="TIGR00174">
    <property type="entry name" value="miaA"/>
    <property type="match status" value="1"/>
</dbReference>
<dbReference type="InterPro" id="IPR027417">
    <property type="entry name" value="P-loop_NTPase"/>
</dbReference>
<evidence type="ECO:0000256" key="2">
    <source>
        <dbReference type="ARBA" id="ARBA00003213"/>
    </source>
</evidence>
<dbReference type="PANTHER" id="PTHR11088:SF60">
    <property type="entry name" value="TRNA DIMETHYLALLYLTRANSFERASE"/>
    <property type="match status" value="1"/>
</dbReference>
<dbReference type="EMBL" id="CP036433">
    <property type="protein sequence ID" value="QDU93540.1"/>
    <property type="molecule type" value="Genomic_DNA"/>
</dbReference>
<proteinExistence type="inferred from homology"/>